<organism evidence="1 2">
    <name type="scientific">Chryseobacterium defluvii</name>
    <dbReference type="NCBI Taxonomy" id="160396"/>
    <lineage>
        <taxon>Bacteria</taxon>
        <taxon>Pseudomonadati</taxon>
        <taxon>Bacteroidota</taxon>
        <taxon>Flavobacteriia</taxon>
        <taxon>Flavobacteriales</taxon>
        <taxon>Weeksellaceae</taxon>
        <taxon>Chryseobacterium group</taxon>
        <taxon>Chryseobacterium</taxon>
    </lineage>
</organism>
<sequence>MKQILKIITLFALSGFLSCNNKTENTRAKKVHTDKASTAIIPDSIEKLIVDDYPVTNEMFINKGNDLSYTRKSGQTFSHDKVWFSNDILRQTIVVELYTDYHRLHTFHFYNNAVPNDLISKMWLSAYGEPASEKQKQKDFNGFLKQAAKISSSYFVTNKGFKLGDPKQKAVSYYGKPDKQTIDEGTEKLEWNFIGDNSYDINTGPKSKPLAKDSFGHQIIMYFKNEKLVGQILSNDIP</sequence>
<reference evidence="1 2" key="1">
    <citation type="submission" date="2020-08" db="EMBL/GenBank/DDBJ databases">
        <title>Functional genomics of gut bacteria from endangered species of beetles.</title>
        <authorList>
            <person name="Carlos-Shanley C."/>
        </authorList>
    </citation>
    <scope>NUCLEOTIDE SEQUENCE [LARGE SCALE GENOMIC DNA]</scope>
    <source>
        <strain evidence="1 2">S00151</strain>
    </source>
</reference>
<evidence type="ECO:0000313" key="1">
    <source>
        <dbReference type="EMBL" id="MBB4806748.1"/>
    </source>
</evidence>
<evidence type="ECO:0008006" key="3">
    <source>
        <dbReference type="Google" id="ProtNLM"/>
    </source>
</evidence>
<dbReference type="Proteomes" id="UP000592180">
    <property type="component" value="Unassembled WGS sequence"/>
</dbReference>
<dbReference type="RefSeq" id="WP_184188675.1">
    <property type="nucleotide sequence ID" value="NZ_JACHLE010000002.1"/>
</dbReference>
<evidence type="ECO:0000313" key="2">
    <source>
        <dbReference type="Proteomes" id="UP000592180"/>
    </source>
</evidence>
<keyword evidence="2" id="KW-1185">Reference proteome</keyword>
<proteinExistence type="predicted"/>
<dbReference type="EMBL" id="JACHLE010000002">
    <property type="protein sequence ID" value="MBB4806748.1"/>
    <property type="molecule type" value="Genomic_DNA"/>
</dbReference>
<accession>A0A840KFE7</accession>
<dbReference type="AlphaFoldDB" id="A0A840KFE7"/>
<name>A0A840KFE7_9FLAO</name>
<comment type="caution">
    <text evidence="1">The sequence shown here is derived from an EMBL/GenBank/DDBJ whole genome shotgun (WGS) entry which is preliminary data.</text>
</comment>
<protein>
    <recommendedName>
        <fullName evidence="3">Lipoprotein</fullName>
    </recommendedName>
</protein>
<dbReference type="PROSITE" id="PS51257">
    <property type="entry name" value="PROKAR_LIPOPROTEIN"/>
    <property type="match status" value="1"/>
</dbReference>
<gene>
    <name evidence="1" type="ORF">HNP38_002044</name>
</gene>